<protein>
    <recommendedName>
        <fullName evidence="3">STAS/SEC14 domain-containing protein</fullName>
    </recommendedName>
</protein>
<sequence>MRIEDPAFTVALDDRYIIHVRAHGLWTPEIADRYWRAFQPFLDESRRHLVHAKALIDRRGAPVMPMAMVQAMREGIVAHYHADDRLALVVDSSPLKLQIRKTYPLAHLDAFLSYDAALAWLQNH</sequence>
<dbReference type="EMBL" id="BBPI01000034">
    <property type="protein sequence ID" value="GAM00595.1"/>
    <property type="molecule type" value="Genomic_DNA"/>
</dbReference>
<keyword evidence="2" id="KW-1185">Reference proteome</keyword>
<evidence type="ECO:0008006" key="3">
    <source>
        <dbReference type="Google" id="ProtNLM"/>
    </source>
</evidence>
<reference evidence="1 2" key="1">
    <citation type="submission" date="2014-11" db="EMBL/GenBank/DDBJ databases">
        <title>Whole genome shotgun sequence of Sphingomonas parapaucimobilis NBRC 15100.</title>
        <authorList>
            <person name="Katano-Makiyama Y."/>
            <person name="Hosoyama A."/>
            <person name="Hashimoto M."/>
            <person name="Hosoyama Y."/>
            <person name="Noguchi M."/>
            <person name="Numata M."/>
            <person name="Tsuchikane K."/>
            <person name="Hirakata S."/>
            <person name="Uohara A."/>
            <person name="Shimodaira J."/>
            <person name="Ohji S."/>
            <person name="Ichikawa N."/>
            <person name="Kimura A."/>
            <person name="Yamazoe A."/>
            <person name="Fujita N."/>
        </authorList>
    </citation>
    <scope>NUCLEOTIDE SEQUENCE [LARGE SCALE GENOMIC DNA]</scope>
    <source>
        <strain evidence="1 2">NBRC 15100</strain>
    </source>
</reference>
<gene>
    <name evidence="1" type="ORF">SP5_034_01700</name>
</gene>
<name>A0A0A1W574_9SPHN</name>
<dbReference type="Proteomes" id="UP000032305">
    <property type="component" value="Unassembled WGS sequence"/>
</dbReference>
<comment type="caution">
    <text evidence="1">The sequence shown here is derived from an EMBL/GenBank/DDBJ whole genome shotgun (WGS) entry which is preliminary data.</text>
</comment>
<evidence type="ECO:0000313" key="1">
    <source>
        <dbReference type="EMBL" id="GAM00595.1"/>
    </source>
</evidence>
<proteinExistence type="predicted"/>
<evidence type="ECO:0000313" key="2">
    <source>
        <dbReference type="Proteomes" id="UP000032305"/>
    </source>
</evidence>
<dbReference type="RefSeq" id="WP_042485698.1">
    <property type="nucleotide sequence ID" value="NZ_BBPI01000034.1"/>
</dbReference>
<accession>A0A0A1W574</accession>
<organism evidence="1 2">
    <name type="scientific">Sphingomonas parapaucimobilis NBRC 15100</name>
    <dbReference type="NCBI Taxonomy" id="1219049"/>
    <lineage>
        <taxon>Bacteria</taxon>
        <taxon>Pseudomonadati</taxon>
        <taxon>Pseudomonadota</taxon>
        <taxon>Alphaproteobacteria</taxon>
        <taxon>Sphingomonadales</taxon>
        <taxon>Sphingomonadaceae</taxon>
        <taxon>Sphingomonas</taxon>
    </lineage>
</organism>
<dbReference type="OrthoDB" id="7575788at2"/>
<dbReference type="AlphaFoldDB" id="A0A0A1W574"/>
<dbReference type="eggNOG" id="ENOG5032NZ5">
    <property type="taxonomic scope" value="Bacteria"/>
</dbReference>